<feature type="non-terminal residue" evidence="2">
    <location>
        <position position="1"/>
    </location>
</feature>
<accession>A0A6J4VPI1</accession>
<evidence type="ECO:0000313" key="2">
    <source>
        <dbReference type="EMBL" id="CAA9582031.1"/>
    </source>
</evidence>
<sequence>RTIQLRNEDLLAAAGQVPRGPQEDAGSSQGDCTV</sequence>
<feature type="non-terminal residue" evidence="2">
    <location>
        <position position="34"/>
    </location>
</feature>
<dbReference type="EMBL" id="CADCWJ010000765">
    <property type="protein sequence ID" value="CAA9582031.1"/>
    <property type="molecule type" value="Genomic_DNA"/>
</dbReference>
<gene>
    <name evidence="2" type="ORF">AVDCRST_MAG87-3483</name>
</gene>
<evidence type="ECO:0000256" key="1">
    <source>
        <dbReference type="SAM" id="MobiDB-lite"/>
    </source>
</evidence>
<feature type="region of interest" description="Disordered" evidence="1">
    <location>
        <begin position="1"/>
        <end position="34"/>
    </location>
</feature>
<feature type="compositionally biased region" description="Polar residues" evidence="1">
    <location>
        <begin position="25"/>
        <end position="34"/>
    </location>
</feature>
<reference evidence="2" key="1">
    <citation type="submission" date="2020-02" db="EMBL/GenBank/DDBJ databases">
        <authorList>
            <person name="Meier V. D."/>
        </authorList>
    </citation>
    <scope>NUCLEOTIDE SEQUENCE</scope>
    <source>
        <strain evidence="2">AVDCRST_MAG87</strain>
    </source>
</reference>
<dbReference type="AlphaFoldDB" id="A0A6J4VPI1"/>
<name>A0A6J4VPI1_9BACT</name>
<organism evidence="2">
    <name type="scientific">uncultured Thermomicrobiales bacterium</name>
    <dbReference type="NCBI Taxonomy" id="1645740"/>
    <lineage>
        <taxon>Bacteria</taxon>
        <taxon>Pseudomonadati</taxon>
        <taxon>Thermomicrobiota</taxon>
        <taxon>Thermomicrobia</taxon>
        <taxon>Thermomicrobiales</taxon>
        <taxon>environmental samples</taxon>
    </lineage>
</organism>
<protein>
    <submittedName>
        <fullName evidence="2">Uncharacterized protein</fullName>
    </submittedName>
</protein>
<proteinExistence type="predicted"/>